<dbReference type="GO" id="GO:0005509">
    <property type="term" value="F:calcium ion binding"/>
    <property type="evidence" value="ECO:0007669"/>
    <property type="project" value="InterPro"/>
</dbReference>
<dbReference type="InterPro" id="IPR001343">
    <property type="entry name" value="Hemolysn_Ca-bd"/>
</dbReference>
<accession>A0A838XL67</accession>
<proteinExistence type="predicted"/>
<protein>
    <recommendedName>
        <fullName evidence="5">Calcium-binding protein</fullName>
    </recommendedName>
</protein>
<gene>
    <name evidence="3" type="ORF">H1W00_04465</name>
</gene>
<reference evidence="3 4" key="1">
    <citation type="submission" date="2020-07" db="EMBL/GenBank/DDBJ databases">
        <title>Draft genome and description of Aeromicrobium phoceense strain Marseille-Q0843 isolated from healthy skin swab.</title>
        <authorList>
            <person name="Boxberger M."/>
            <person name="La Scola B."/>
        </authorList>
    </citation>
    <scope>NUCLEOTIDE SEQUENCE [LARGE SCALE GENOMIC DNA]</scope>
    <source>
        <strain evidence="3 4">Marseille-Q0843</strain>
    </source>
</reference>
<evidence type="ECO:0008006" key="5">
    <source>
        <dbReference type="Google" id="ProtNLM"/>
    </source>
</evidence>
<evidence type="ECO:0000256" key="1">
    <source>
        <dbReference type="SAM" id="MobiDB-lite"/>
    </source>
</evidence>
<sequence>MNHPPHRLVLASGAALALGLAVSTSGVAHAAGAPSRLRQSTDDTFLTAGSGVANSYTVLASGTSTLVTFKDASGAPFSVPAGTPLCGTSADVTLCQVTSGSVGTSKSTFMGGAGNDTVSYAGVTKSVSAAIGSSAGISGGTSGSINADVENLLGGSAADVLIGGAHPLGRVDGAAGDDTLGGGPNGSALVGGTGNDQLLARGPNNYFEGGPGNDHLVGGSGVDWFFAKDGAAGDRITCGGGDDWVSADPGDTIVDPQNCETIS</sequence>
<dbReference type="Proteomes" id="UP000550354">
    <property type="component" value="Unassembled WGS sequence"/>
</dbReference>
<dbReference type="InterPro" id="IPR011049">
    <property type="entry name" value="Serralysin-like_metalloprot_C"/>
</dbReference>
<dbReference type="AlphaFoldDB" id="A0A838XL67"/>
<dbReference type="PRINTS" id="PR00313">
    <property type="entry name" value="CABNDNGRPT"/>
</dbReference>
<dbReference type="Gene3D" id="2.150.10.10">
    <property type="entry name" value="Serralysin-like metalloprotease, C-terminal"/>
    <property type="match status" value="1"/>
</dbReference>
<evidence type="ECO:0000313" key="3">
    <source>
        <dbReference type="EMBL" id="MBA4607723.1"/>
    </source>
</evidence>
<evidence type="ECO:0000256" key="2">
    <source>
        <dbReference type="SAM" id="SignalP"/>
    </source>
</evidence>
<comment type="caution">
    <text evidence="3">The sequence shown here is derived from an EMBL/GenBank/DDBJ whole genome shotgun (WGS) entry which is preliminary data.</text>
</comment>
<dbReference type="EMBL" id="JACEOG010000001">
    <property type="protein sequence ID" value="MBA4607723.1"/>
    <property type="molecule type" value="Genomic_DNA"/>
</dbReference>
<dbReference type="Pfam" id="PF00353">
    <property type="entry name" value="HemolysinCabind"/>
    <property type="match status" value="3"/>
</dbReference>
<dbReference type="RefSeq" id="WP_181753986.1">
    <property type="nucleotide sequence ID" value="NZ_JACEOG010000001.1"/>
</dbReference>
<organism evidence="3 4">
    <name type="scientific">Aeromicrobium phoceense</name>
    <dbReference type="NCBI Taxonomy" id="2754045"/>
    <lineage>
        <taxon>Bacteria</taxon>
        <taxon>Bacillati</taxon>
        <taxon>Actinomycetota</taxon>
        <taxon>Actinomycetes</taxon>
        <taxon>Propionibacteriales</taxon>
        <taxon>Nocardioidaceae</taxon>
        <taxon>Aeromicrobium</taxon>
    </lineage>
</organism>
<evidence type="ECO:0000313" key="4">
    <source>
        <dbReference type="Proteomes" id="UP000550354"/>
    </source>
</evidence>
<keyword evidence="4" id="KW-1185">Reference proteome</keyword>
<feature type="chain" id="PRO_5032778565" description="Calcium-binding protein" evidence="2">
    <location>
        <begin position="31"/>
        <end position="263"/>
    </location>
</feature>
<keyword evidence="2" id="KW-0732">Signal</keyword>
<dbReference type="SUPFAM" id="SSF51120">
    <property type="entry name" value="beta-Roll"/>
    <property type="match status" value="1"/>
</dbReference>
<feature type="compositionally biased region" description="Gly residues" evidence="1">
    <location>
        <begin position="179"/>
        <end position="194"/>
    </location>
</feature>
<feature type="region of interest" description="Disordered" evidence="1">
    <location>
        <begin position="175"/>
        <end position="194"/>
    </location>
</feature>
<feature type="signal peptide" evidence="2">
    <location>
        <begin position="1"/>
        <end position="30"/>
    </location>
</feature>
<name>A0A838XL67_9ACTN</name>